<evidence type="ECO:0000313" key="8">
    <source>
        <dbReference type="EMBL" id="GIG97211.1"/>
    </source>
</evidence>
<feature type="domain" description="HTH luxR-type" evidence="6">
    <location>
        <begin position="156"/>
        <end position="221"/>
    </location>
</feature>
<evidence type="ECO:0000259" key="6">
    <source>
        <dbReference type="PROSITE" id="PS50043"/>
    </source>
</evidence>
<dbReference type="CDD" id="cd06170">
    <property type="entry name" value="LuxR_C_like"/>
    <property type="match status" value="1"/>
</dbReference>
<evidence type="ECO:0000256" key="2">
    <source>
        <dbReference type="ARBA" id="ARBA00023015"/>
    </source>
</evidence>
<evidence type="ECO:0000256" key="3">
    <source>
        <dbReference type="ARBA" id="ARBA00023125"/>
    </source>
</evidence>
<evidence type="ECO:0000259" key="7">
    <source>
        <dbReference type="PROSITE" id="PS50110"/>
    </source>
</evidence>
<feature type="modified residue" description="4-aspartylphosphate" evidence="5">
    <location>
        <position position="60"/>
    </location>
</feature>
<evidence type="ECO:0000256" key="1">
    <source>
        <dbReference type="ARBA" id="ARBA00022553"/>
    </source>
</evidence>
<evidence type="ECO:0000313" key="9">
    <source>
        <dbReference type="Proteomes" id="UP000621500"/>
    </source>
</evidence>
<keyword evidence="9" id="KW-1185">Reference proteome</keyword>
<protein>
    <submittedName>
        <fullName evidence="8">DNA-binding response regulator</fullName>
    </submittedName>
</protein>
<gene>
    <name evidence="8" type="ORF">Pma05_37840</name>
</gene>
<dbReference type="SUPFAM" id="SSF46894">
    <property type="entry name" value="C-terminal effector domain of the bipartite response regulators"/>
    <property type="match status" value="1"/>
</dbReference>
<organism evidence="8 9">
    <name type="scientific">Plantactinospora mayteni</name>
    <dbReference type="NCBI Taxonomy" id="566021"/>
    <lineage>
        <taxon>Bacteria</taxon>
        <taxon>Bacillati</taxon>
        <taxon>Actinomycetota</taxon>
        <taxon>Actinomycetes</taxon>
        <taxon>Micromonosporales</taxon>
        <taxon>Micromonosporaceae</taxon>
        <taxon>Plantactinospora</taxon>
    </lineage>
</organism>
<accession>A0ABQ4ERF2</accession>
<dbReference type="PRINTS" id="PR00038">
    <property type="entry name" value="HTHLUXR"/>
</dbReference>
<dbReference type="SMART" id="SM00421">
    <property type="entry name" value="HTH_LUXR"/>
    <property type="match status" value="1"/>
</dbReference>
<name>A0ABQ4ERF2_9ACTN</name>
<keyword evidence="2" id="KW-0805">Transcription regulation</keyword>
<dbReference type="PROSITE" id="PS50043">
    <property type="entry name" value="HTH_LUXR_2"/>
    <property type="match status" value="1"/>
</dbReference>
<dbReference type="Proteomes" id="UP000621500">
    <property type="component" value="Unassembled WGS sequence"/>
</dbReference>
<dbReference type="InterPro" id="IPR016032">
    <property type="entry name" value="Sig_transdc_resp-reg_C-effctor"/>
</dbReference>
<keyword evidence="1 5" id="KW-0597">Phosphoprotein</keyword>
<reference evidence="8 9" key="1">
    <citation type="submission" date="2021-01" db="EMBL/GenBank/DDBJ databases">
        <title>Whole genome shotgun sequence of Plantactinospora mayteni NBRC 109088.</title>
        <authorList>
            <person name="Komaki H."/>
            <person name="Tamura T."/>
        </authorList>
    </citation>
    <scope>NUCLEOTIDE SEQUENCE [LARGE SCALE GENOMIC DNA]</scope>
    <source>
        <strain evidence="8 9">NBRC 109088</strain>
    </source>
</reference>
<dbReference type="PROSITE" id="PS50110">
    <property type="entry name" value="RESPONSE_REGULATORY"/>
    <property type="match status" value="1"/>
</dbReference>
<dbReference type="InterPro" id="IPR039420">
    <property type="entry name" value="WalR-like"/>
</dbReference>
<sequence length="222" mass="23774">MGELTETIRVVLVDDDALVRMGLRAMLDGVQGIHVVAEASDGGDVPAVVDAHHPDVVLMDLRMKKVDGITATQRLRDRGEGPAVIVLTTFDEHELVVRALRAGAVGFLLKHAPPEDIVRAIRSARQGDSMLSPEIARRLITMVANSTSHDTDRLAARERLQHLSAREIQVATAVADGKSNAEIATDLTLTVPTVKGYISTILGKTACTNRVQLALIVQAAGL</sequence>
<dbReference type="InterPro" id="IPR001789">
    <property type="entry name" value="Sig_transdc_resp-reg_receiver"/>
</dbReference>
<proteinExistence type="predicted"/>
<dbReference type="PANTHER" id="PTHR43214">
    <property type="entry name" value="TWO-COMPONENT RESPONSE REGULATOR"/>
    <property type="match status" value="1"/>
</dbReference>
<dbReference type="GO" id="GO:0003677">
    <property type="term" value="F:DNA binding"/>
    <property type="evidence" value="ECO:0007669"/>
    <property type="project" value="UniProtKB-KW"/>
</dbReference>
<dbReference type="EMBL" id="BONX01000023">
    <property type="protein sequence ID" value="GIG97211.1"/>
    <property type="molecule type" value="Genomic_DNA"/>
</dbReference>
<dbReference type="InterPro" id="IPR058245">
    <property type="entry name" value="NreC/VraR/RcsB-like_REC"/>
</dbReference>
<dbReference type="Pfam" id="PF00196">
    <property type="entry name" value="GerE"/>
    <property type="match status" value="1"/>
</dbReference>
<keyword evidence="4" id="KW-0804">Transcription</keyword>
<comment type="caution">
    <text evidence="8">The sequence shown here is derived from an EMBL/GenBank/DDBJ whole genome shotgun (WGS) entry which is preliminary data.</text>
</comment>
<dbReference type="InterPro" id="IPR011006">
    <property type="entry name" value="CheY-like_superfamily"/>
</dbReference>
<dbReference type="Gene3D" id="3.40.50.2300">
    <property type="match status" value="1"/>
</dbReference>
<dbReference type="SUPFAM" id="SSF52172">
    <property type="entry name" value="CheY-like"/>
    <property type="match status" value="1"/>
</dbReference>
<dbReference type="PANTHER" id="PTHR43214:SF24">
    <property type="entry name" value="TRANSCRIPTIONAL REGULATORY PROTEIN NARL-RELATED"/>
    <property type="match status" value="1"/>
</dbReference>
<dbReference type="CDD" id="cd17535">
    <property type="entry name" value="REC_NarL-like"/>
    <property type="match status" value="1"/>
</dbReference>
<keyword evidence="3 8" id="KW-0238">DNA-binding</keyword>
<feature type="domain" description="Response regulatory" evidence="7">
    <location>
        <begin position="9"/>
        <end position="125"/>
    </location>
</feature>
<evidence type="ECO:0000256" key="5">
    <source>
        <dbReference type="PROSITE-ProRule" id="PRU00169"/>
    </source>
</evidence>
<dbReference type="SMART" id="SM00448">
    <property type="entry name" value="REC"/>
    <property type="match status" value="1"/>
</dbReference>
<dbReference type="Pfam" id="PF00072">
    <property type="entry name" value="Response_reg"/>
    <property type="match status" value="1"/>
</dbReference>
<dbReference type="RefSeq" id="WP_203858683.1">
    <property type="nucleotide sequence ID" value="NZ_BAAAZQ010000001.1"/>
</dbReference>
<dbReference type="InterPro" id="IPR000792">
    <property type="entry name" value="Tscrpt_reg_LuxR_C"/>
</dbReference>
<evidence type="ECO:0000256" key="4">
    <source>
        <dbReference type="ARBA" id="ARBA00023163"/>
    </source>
</evidence>